<evidence type="ECO:0000313" key="7">
    <source>
        <dbReference type="EMBL" id="CAI5758887.1"/>
    </source>
</evidence>
<keyword evidence="5" id="KW-0131">Cell cycle</keyword>
<keyword evidence="8" id="KW-1185">Reference proteome</keyword>
<dbReference type="FunFam" id="1.25.10.10:FF:000435">
    <property type="entry name" value="Ubiquitin ligase subunit"/>
    <property type="match status" value="1"/>
</dbReference>
<comment type="caution">
    <text evidence="7">The sequence shown here is derived from an EMBL/GenBank/DDBJ whole genome shotgun (WGS) entry which is preliminary data.</text>
</comment>
<evidence type="ECO:0000256" key="1">
    <source>
        <dbReference type="ARBA" id="ARBA00010547"/>
    </source>
</evidence>
<protein>
    <recommendedName>
        <fullName evidence="6">Anaphase-promoting complex subunit 1 beta-sandwich domain-containing protein</fullName>
    </recommendedName>
</protein>
<dbReference type="GO" id="GO:0005680">
    <property type="term" value="C:anaphase-promoting complex"/>
    <property type="evidence" value="ECO:0007669"/>
    <property type="project" value="InterPro"/>
</dbReference>
<dbReference type="OrthoDB" id="26401at2759"/>
<dbReference type="Gene3D" id="1.25.10.10">
    <property type="entry name" value="Leucine-rich Repeat Variant"/>
    <property type="match status" value="2"/>
</dbReference>
<organism evidence="7 8">
    <name type="scientific">Candida verbasci</name>
    <dbReference type="NCBI Taxonomy" id="1227364"/>
    <lineage>
        <taxon>Eukaryota</taxon>
        <taxon>Fungi</taxon>
        <taxon>Dikarya</taxon>
        <taxon>Ascomycota</taxon>
        <taxon>Saccharomycotina</taxon>
        <taxon>Pichiomycetes</taxon>
        <taxon>Debaryomycetaceae</taxon>
        <taxon>Candida/Lodderomyces clade</taxon>
        <taxon>Candida</taxon>
    </lineage>
</organism>
<gene>
    <name evidence="7" type="ORF">CANVERA_P3397</name>
</gene>
<dbReference type="PANTHER" id="PTHR12827:SF3">
    <property type="entry name" value="ANAPHASE-PROMOTING COMPLEX SUBUNIT 1"/>
    <property type="match status" value="1"/>
</dbReference>
<comment type="similarity">
    <text evidence="1">Belongs to the APC1 family.</text>
</comment>
<evidence type="ECO:0000313" key="8">
    <source>
        <dbReference type="Proteomes" id="UP001152885"/>
    </source>
</evidence>
<name>A0A9W4TYH5_9ASCO</name>
<keyword evidence="3" id="KW-0677">Repeat</keyword>
<keyword evidence="4" id="KW-0498">Mitosis</keyword>
<sequence length="1541" mass="174620">MPDIASSQLTFSTVNLEHVYPKIFEESYDLKLFPNNIQLLIAAKKVGIIKGSLISKTITFDEEIITATYTNFIQNDKSQLVLAVCLRKSIYIYYPDGKSYIVSLPFILKNALPFELGLLLQKDNGSVIFGNNVNSNNHLNAASLLTLVDPIDDFRIVSTASTSIITQHEELMTFPKKDLSKKTSLCATFNSLDGSIIIYHIKSLQRNVKFNTTTQTQSTKPSSKFPKRRYGSITTTSSGRILEEDISLEVPPPYHSHQNQHLSLSFNMDKKRTSTLLSDVSSIGRMASDHYPAENKPSNSGNEFSSYKKDMILSKIEKFGKNFQRDHLRVFNLSFEDQEGIVVVNKLRKEFYVLIYKFPTSIKQISVYKNKGYDCLPLNSDEYEGNLLVLQHKKIAIINPFLNMTATSGGFDKPIKSFVSSYDSNLAVKTKGGEVVIIKVLLSPCTSLVQMCLKCFQYLSGSNINQTMWMLWRSAYNVNKDEWKAFVIALLSLIYPFKRGNEDVVLNEITELIPQAKVLHDISNLNYHIEDLIPYVVLSLHLLREECRLDSTKQSNYNKLGMLLCQLTSWMGWPSSWVNYYSSNLQSMDQKVKFLSVLILEGPPNLINSLASLFTSNISRYLTFSQLVEESDSVDADVTPRTYCILKLFEVLVCKQYGSNAIVDLMNELNISREELDTYPLGIAIPLKEALSISQQDPTFEWTNKGLDLVGREDLKRLISSENIFGSTPDRNQVEKSTMKQILFDVFKNNDSISPWDGQSEQERLSITKLMFDQDRRYYEITTLLHQTKTQTAYLRNAYESLSEYDLVLLQRELANIVALRTLTIPLGRAALFYGGRKPLLTEKFPIPKFNLNTLISPTMTNIMYSDEKISQNFFEWGHFHNGASSGLSINKEAKGISGSWVIFNKPPELNAQHAGFLLGLGLNGHLKKLEEWHIYNYLGPKHPLTSVGLLIGMTASSIGSMDNKLTKVLSVHAVALLPQGANDLNVPIMVQTAGLIGIGLLYLETQHRRMSEVLLSQITASVYQNDTEQVHEGYRLAAGISLGLVNLGQGDDLRGLNDTHVVDKLMSLAISMKDFQPVQELGKSCCGAIIAIGLIYLRTENKTIADKLKIPNNEQLLDYIRPDLLFLRCLCKNVIMWSEINCTIQWVENQIPKFLNDRYKNIEDVSLDSDQLGYLNILGGICMSIAIKYASTHNTIARDTLLHYFDQLLKLSSNDPLNYDQKVAYNSIINIQNVLALCLSVIMASSGDLEVFRRLRYLHNETSKESGFGGYMATNTALGFLFMGGGQIAFNNSNNLAIACLIISLYPTYPVENTEYEIHLQALRHFWALSVESRCLIIKDIKTNEPCKIPVLITMKDKSTKLINSPCLLPNLNEISKIETKSEEYFKINIDFTSNAEILTQFKKSLTLYVYKLKNYKISTPDISTILQNGTEIDDVQFPGSEIMQKLNAKDYKIWSFENKSNNLHNMNYISGLSIFNIIDDKLELMSFVDNRETNVEDLYNLKLLFEYADSLLKNDLHYISVEFIQELKSKLWAKIKSKN</sequence>
<dbReference type="InterPro" id="IPR024990">
    <property type="entry name" value="Apc1"/>
</dbReference>
<feature type="domain" description="Anaphase-promoting complex subunit 1 beta-sandwich" evidence="6">
    <location>
        <begin position="1335"/>
        <end position="1408"/>
    </location>
</feature>
<dbReference type="Proteomes" id="UP001152885">
    <property type="component" value="Unassembled WGS sequence"/>
</dbReference>
<dbReference type="GO" id="GO:0070979">
    <property type="term" value="P:protein K11-linked ubiquitination"/>
    <property type="evidence" value="ECO:0007669"/>
    <property type="project" value="TreeGrafter"/>
</dbReference>
<dbReference type="InterPro" id="IPR048971">
    <property type="entry name" value="Apc1_3rd"/>
</dbReference>
<dbReference type="InterPro" id="IPR011989">
    <property type="entry name" value="ARM-like"/>
</dbReference>
<evidence type="ECO:0000256" key="2">
    <source>
        <dbReference type="ARBA" id="ARBA00022618"/>
    </source>
</evidence>
<evidence type="ECO:0000256" key="3">
    <source>
        <dbReference type="ARBA" id="ARBA00022737"/>
    </source>
</evidence>
<accession>A0A9W4TYH5</accession>
<evidence type="ECO:0000256" key="5">
    <source>
        <dbReference type="ARBA" id="ARBA00023306"/>
    </source>
</evidence>
<dbReference type="GO" id="GO:0051301">
    <property type="term" value="P:cell division"/>
    <property type="evidence" value="ECO:0007669"/>
    <property type="project" value="UniProtKB-KW"/>
</dbReference>
<proteinExistence type="inferred from homology"/>
<dbReference type="Pfam" id="PF21282">
    <property type="entry name" value="APC1_3rd"/>
    <property type="match status" value="1"/>
</dbReference>
<reference evidence="7" key="1">
    <citation type="submission" date="2022-12" db="EMBL/GenBank/DDBJ databases">
        <authorList>
            <person name="Brejova B."/>
        </authorList>
    </citation>
    <scope>NUCLEOTIDE SEQUENCE</scope>
</reference>
<dbReference type="EMBL" id="CANTUO010000003">
    <property type="protein sequence ID" value="CAI5758887.1"/>
    <property type="molecule type" value="Genomic_DNA"/>
</dbReference>
<dbReference type="GO" id="GO:0060090">
    <property type="term" value="F:molecular adaptor activity"/>
    <property type="evidence" value="ECO:0007669"/>
    <property type="project" value="TreeGrafter"/>
</dbReference>
<dbReference type="PANTHER" id="PTHR12827">
    <property type="entry name" value="MEIOTIC CHECKPOINT REGULATOR TSG24 FAMILY MEMBER"/>
    <property type="match status" value="1"/>
</dbReference>
<dbReference type="GO" id="GO:0007091">
    <property type="term" value="P:metaphase/anaphase transition of mitotic cell cycle"/>
    <property type="evidence" value="ECO:0007669"/>
    <property type="project" value="TreeGrafter"/>
</dbReference>
<keyword evidence="2" id="KW-0132">Cell division</keyword>
<evidence type="ECO:0000259" key="6">
    <source>
        <dbReference type="Pfam" id="PF21282"/>
    </source>
</evidence>
<dbReference type="GO" id="GO:0031145">
    <property type="term" value="P:anaphase-promoting complex-dependent catabolic process"/>
    <property type="evidence" value="ECO:0007669"/>
    <property type="project" value="TreeGrafter"/>
</dbReference>
<evidence type="ECO:0000256" key="4">
    <source>
        <dbReference type="ARBA" id="ARBA00022776"/>
    </source>
</evidence>